<evidence type="ECO:0000313" key="2">
    <source>
        <dbReference type="EMBL" id="KAK0716507.1"/>
    </source>
</evidence>
<reference evidence="2" key="1">
    <citation type="submission" date="2023-06" db="EMBL/GenBank/DDBJ databases">
        <title>Genome-scale phylogeny and comparative genomics of the fungal order Sordariales.</title>
        <authorList>
            <consortium name="Lawrence Berkeley National Laboratory"/>
            <person name="Hensen N."/>
            <person name="Bonometti L."/>
            <person name="Westerberg I."/>
            <person name="Brannstrom I.O."/>
            <person name="Guillou S."/>
            <person name="Cros-Aarteil S."/>
            <person name="Calhoun S."/>
            <person name="Haridas S."/>
            <person name="Kuo A."/>
            <person name="Mondo S."/>
            <person name="Pangilinan J."/>
            <person name="Riley R."/>
            <person name="Labutti K."/>
            <person name="Andreopoulos B."/>
            <person name="Lipzen A."/>
            <person name="Chen C."/>
            <person name="Yanf M."/>
            <person name="Daum C."/>
            <person name="Ng V."/>
            <person name="Clum A."/>
            <person name="Steindorff A."/>
            <person name="Ohm R."/>
            <person name="Martin F."/>
            <person name="Silar P."/>
            <person name="Natvig D."/>
            <person name="Lalanne C."/>
            <person name="Gautier V."/>
            <person name="Ament-Velasquez S.L."/>
            <person name="Kruys A."/>
            <person name="Hutchinson M.I."/>
            <person name="Powell A.J."/>
            <person name="Barry K."/>
            <person name="Miller A.N."/>
            <person name="Grigoriev I.V."/>
            <person name="Debuchy R."/>
            <person name="Gladieux P."/>
            <person name="Thoren M.H."/>
            <person name="Johannesson H."/>
        </authorList>
    </citation>
    <scope>NUCLEOTIDE SEQUENCE</scope>
    <source>
        <strain evidence="2">CBS 540.89</strain>
    </source>
</reference>
<sequence length="396" mass="45755">MGHPPPTSYERMGDLEYYDEIEHFRHRNEEERHRVEAEEHEERRREGREEQRRALQLHQEQRRAARRQQEQNQSNGIPREAERYQVEFRPSNGGVMTTFQVNPLYRNLQQEQAREHDLQQQSLLQTLEARIREVERTQQEIGQILIARAADAFRESGPYSARSEQERGFFGQFERHCRRVRVAGSVQGSLEDAVAARATELADRREAVRFGEAARERRVDFGGMIMTPTGSSRRPDDVPLEYPWARPVGEWSSPPPLTRRSRQQDMEALEALRAAVNSGGAELDAARVALSSPPQNRRLLSTQELAVMAESPYQSPRYIPGERLFPAPNINEQRQPLLNFYRLPSGRGWEATGQNQLRWTGRAAGRVGRRPRMTTTRRWPHTTETAAEDEVESSDA</sequence>
<comment type="caution">
    <text evidence="2">The sequence shown here is derived from an EMBL/GenBank/DDBJ whole genome shotgun (WGS) entry which is preliminary data.</text>
</comment>
<feature type="region of interest" description="Disordered" evidence="1">
    <location>
        <begin position="365"/>
        <end position="396"/>
    </location>
</feature>
<evidence type="ECO:0000256" key="1">
    <source>
        <dbReference type="SAM" id="MobiDB-lite"/>
    </source>
</evidence>
<accession>A0AA40AIN2</accession>
<dbReference type="EMBL" id="JAUKTV010000014">
    <property type="protein sequence ID" value="KAK0716507.1"/>
    <property type="molecule type" value="Genomic_DNA"/>
</dbReference>
<feature type="region of interest" description="Disordered" evidence="1">
    <location>
        <begin position="24"/>
        <end position="83"/>
    </location>
</feature>
<feature type="compositionally biased region" description="Acidic residues" evidence="1">
    <location>
        <begin position="386"/>
        <end position="396"/>
    </location>
</feature>
<feature type="compositionally biased region" description="Basic and acidic residues" evidence="1">
    <location>
        <begin position="24"/>
        <end position="69"/>
    </location>
</feature>
<dbReference type="Proteomes" id="UP001172159">
    <property type="component" value="Unassembled WGS sequence"/>
</dbReference>
<proteinExistence type="predicted"/>
<name>A0AA40AIN2_9PEZI</name>
<keyword evidence="3" id="KW-1185">Reference proteome</keyword>
<evidence type="ECO:0000313" key="3">
    <source>
        <dbReference type="Proteomes" id="UP001172159"/>
    </source>
</evidence>
<feature type="compositionally biased region" description="Low complexity" evidence="1">
    <location>
        <begin position="373"/>
        <end position="385"/>
    </location>
</feature>
<gene>
    <name evidence="2" type="ORF">B0T21DRAFT_396099</name>
</gene>
<protein>
    <submittedName>
        <fullName evidence="2">Uncharacterized protein</fullName>
    </submittedName>
</protein>
<dbReference type="AlphaFoldDB" id="A0AA40AIN2"/>
<organism evidence="2 3">
    <name type="scientific">Apiosordaria backusii</name>
    <dbReference type="NCBI Taxonomy" id="314023"/>
    <lineage>
        <taxon>Eukaryota</taxon>
        <taxon>Fungi</taxon>
        <taxon>Dikarya</taxon>
        <taxon>Ascomycota</taxon>
        <taxon>Pezizomycotina</taxon>
        <taxon>Sordariomycetes</taxon>
        <taxon>Sordariomycetidae</taxon>
        <taxon>Sordariales</taxon>
        <taxon>Lasiosphaeriaceae</taxon>
        <taxon>Apiosordaria</taxon>
    </lineage>
</organism>